<accession>A0A6J5N941</accession>
<reference evidence="1" key="1">
    <citation type="submission" date="2020-04" db="EMBL/GenBank/DDBJ databases">
        <authorList>
            <person name="Chiriac C."/>
            <person name="Salcher M."/>
            <person name="Ghai R."/>
            <person name="Kavagutti S V."/>
        </authorList>
    </citation>
    <scope>NUCLEOTIDE SEQUENCE</scope>
</reference>
<evidence type="ECO:0000313" key="1">
    <source>
        <dbReference type="EMBL" id="CAB4153986.1"/>
    </source>
</evidence>
<sequence length="372" mass="42795">MVENVERIMQLYAENGNKSETSRIICKELGIPITDNVRRNITKIISKRVDKGVFDECEKVGIDPEKVKHYWYKGKNYSINVKGESNQFNYEDFKEDFIGSVKDLSPNHIQIIRNESDDEGHCLLIDPADLHINKLCSAFETGEEYNSQIAVKRVKDGVASIIQKSKGFNIDKIILIVGNDVLNTDNTKGQTTKGTQQDTHLKWFDAFLMAKQMYIDIISTLVSIADLEIVYNVSNHDEMSGFFLMDSLYSWYNSHPNIKFDRSPSHRKYTTYGKNLIGTTHGDGAKQNDLPLLMCHEASEHWHKCKHRYWFTHHVHHKTSKDIMSVQIESLRSPSPADSWHHKSGYQHSPLAIEGFIFHKEFGQVARLTTLF</sequence>
<gene>
    <name evidence="1" type="ORF">UFOVP627_60</name>
</gene>
<protein>
    <submittedName>
        <fullName evidence="1">Uncharacterized protein</fullName>
    </submittedName>
</protein>
<name>A0A6J5N941_9CAUD</name>
<dbReference type="EMBL" id="LR796606">
    <property type="protein sequence ID" value="CAB4153986.1"/>
    <property type="molecule type" value="Genomic_DNA"/>
</dbReference>
<proteinExistence type="predicted"/>
<organism evidence="1">
    <name type="scientific">uncultured Caudovirales phage</name>
    <dbReference type="NCBI Taxonomy" id="2100421"/>
    <lineage>
        <taxon>Viruses</taxon>
        <taxon>Duplodnaviria</taxon>
        <taxon>Heunggongvirae</taxon>
        <taxon>Uroviricota</taxon>
        <taxon>Caudoviricetes</taxon>
        <taxon>Peduoviridae</taxon>
        <taxon>Maltschvirus</taxon>
        <taxon>Maltschvirus maltsch</taxon>
    </lineage>
</organism>